<dbReference type="EMBL" id="JANUGW010000003">
    <property type="protein sequence ID" value="MCS0581066.1"/>
    <property type="molecule type" value="Genomic_DNA"/>
</dbReference>
<name>A0ABT1ZMF7_9BURK</name>
<feature type="signal peptide" evidence="1">
    <location>
        <begin position="1"/>
        <end position="24"/>
    </location>
</feature>
<gene>
    <name evidence="2" type="ORF">NX784_05640</name>
</gene>
<evidence type="ECO:0000256" key="1">
    <source>
        <dbReference type="SAM" id="SignalP"/>
    </source>
</evidence>
<reference evidence="2 3" key="1">
    <citation type="submission" date="2022-08" db="EMBL/GenBank/DDBJ databases">
        <title>Reclassification of Massilia species as members of the genera Telluria, Duganella, Pseudoduganella, Mokoshia gen. nov. and Zemynaea gen. nov. using orthogonal and non-orthogonal genome-based approaches.</title>
        <authorList>
            <person name="Bowman J.P."/>
        </authorList>
    </citation>
    <scope>NUCLEOTIDE SEQUENCE [LARGE SCALE GENOMIC DNA]</scope>
    <source>
        <strain evidence="2 3">JCM 31316</strain>
    </source>
</reference>
<evidence type="ECO:0000313" key="2">
    <source>
        <dbReference type="EMBL" id="MCS0581066.1"/>
    </source>
</evidence>
<organism evidence="2 3">
    <name type="scientific">Massilia pinisoli</name>
    <dbReference type="NCBI Taxonomy" id="1772194"/>
    <lineage>
        <taxon>Bacteria</taxon>
        <taxon>Pseudomonadati</taxon>
        <taxon>Pseudomonadota</taxon>
        <taxon>Betaproteobacteria</taxon>
        <taxon>Burkholderiales</taxon>
        <taxon>Oxalobacteraceae</taxon>
        <taxon>Telluria group</taxon>
        <taxon>Massilia</taxon>
    </lineage>
</organism>
<dbReference type="Proteomes" id="UP001204151">
    <property type="component" value="Unassembled WGS sequence"/>
</dbReference>
<evidence type="ECO:0000313" key="3">
    <source>
        <dbReference type="Proteomes" id="UP001204151"/>
    </source>
</evidence>
<comment type="caution">
    <text evidence="2">The sequence shown here is derived from an EMBL/GenBank/DDBJ whole genome shotgun (WGS) entry which is preliminary data.</text>
</comment>
<accession>A0ABT1ZMF7</accession>
<proteinExistence type="predicted"/>
<dbReference type="RefSeq" id="WP_258815685.1">
    <property type="nucleotide sequence ID" value="NZ_JANUGW010000003.1"/>
</dbReference>
<evidence type="ECO:0008006" key="4">
    <source>
        <dbReference type="Google" id="ProtNLM"/>
    </source>
</evidence>
<feature type="chain" id="PRO_5047018526" description="Lipoprotein" evidence="1">
    <location>
        <begin position="25"/>
        <end position="226"/>
    </location>
</feature>
<sequence>MTFAAIARALPGLVLLSGCMSASATQLPDAVPADLTLADAAVCKKPAIARPSPIKEEGKRYNVRRRYVDLDGSGTCVVMDFWVERLGGSDSWGARTLEHSFRHFYHGKWVPFETDLQLFPYLLRSPSTGQAYLVVTPDTETDDIAGNVMPAAYVRGQWDTNDPTMAHAYLLVPVDQGASQIYRTLAAQLVARTPAAKQTPAERNRIRALQFAAGDAAADASQESAR</sequence>
<protein>
    <recommendedName>
        <fullName evidence="4">Lipoprotein</fullName>
    </recommendedName>
</protein>
<keyword evidence="1" id="KW-0732">Signal</keyword>
<keyword evidence="3" id="KW-1185">Reference proteome</keyword>